<accession>A0A165Y058</accession>
<organism evidence="1 2">
    <name type="scientific">Athelia psychrophila</name>
    <dbReference type="NCBI Taxonomy" id="1759441"/>
    <lineage>
        <taxon>Eukaryota</taxon>
        <taxon>Fungi</taxon>
        <taxon>Dikarya</taxon>
        <taxon>Basidiomycota</taxon>
        <taxon>Agaricomycotina</taxon>
        <taxon>Agaricomycetes</taxon>
        <taxon>Agaricomycetidae</taxon>
        <taxon>Atheliales</taxon>
        <taxon>Atheliaceae</taxon>
        <taxon>Athelia</taxon>
    </lineage>
</organism>
<name>A0A165Y058_9AGAM</name>
<evidence type="ECO:0000313" key="1">
    <source>
        <dbReference type="EMBL" id="KZP09072.1"/>
    </source>
</evidence>
<reference evidence="1 2" key="1">
    <citation type="journal article" date="2016" name="Mol. Biol. Evol.">
        <title>Comparative Genomics of Early-Diverging Mushroom-Forming Fungi Provides Insights into the Origins of Lignocellulose Decay Capabilities.</title>
        <authorList>
            <person name="Nagy L.G."/>
            <person name="Riley R."/>
            <person name="Tritt A."/>
            <person name="Adam C."/>
            <person name="Daum C."/>
            <person name="Floudas D."/>
            <person name="Sun H."/>
            <person name="Yadav J.S."/>
            <person name="Pangilinan J."/>
            <person name="Larsson K.H."/>
            <person name="Matsuura K."/>
            <person name="Barry K."/>
            <person name="Labutti K."/>
            <person name="Kuo R."/>
            <person name="Ohm R.A."/>
            <person name="Bhattacharya S.S."/>
            <person name="Shirouzu T."/>
            <person name="Yoshinaga Y."/>
            <person name="Martin F.M."/>
            <person name="Grigoriev I.V."/>
            <person name="Hibbett D.S."/>
        </authorList>
    </citation>
    <scope>NUCLEOTIDE SEQUENCE [LARGE SCALE GENOMIC DNA]</scope>
    <source>
        <strain evidence="1 2">CBS 109695</strain>
    </source>
</reference>
<sequence length="153" mass="17309">MEAFVTVEKAVRSSGECKMNERLTGCTENGRHSRQQLDRKLITVQQLLQHSINHAQLLLPATILAGRPGNGPGLAWQVPGDGWLTRKGGPKWIWWLIKWDCHHLPIDPGDGSGYGWALYWDVLIWSGIFRRIRIWNPFWDWVPVATVTGDSGG</sequence>
<dbReference type="EMBL" id="KV417708">
    <property type="protein sequence ID" value="KZP09072.1"/>
    <property type="molecule type" value="Genomic_DNA"/>
</dbReference>
<dbReference type="Proteomes" id="UP000076532">
    <property type="component" value="Unassembled WGS sequence"/>
</dbReference>
<keyword evidence="2" id="KW-1185">Reference proteome</keyword>
<protein>
    <submittedName>
        <fullName evidence="1">Uncharacterized protein</fullName>
    </submittedName>
</protein>
<evidence type="ECO:0000313" key="2">
    <source>
        <dbReference type="Proteomes" id="UP000076532"/>
    </source>
</evidence>
<dbReference type="AlphaFoldDB" id="A0A165Y058"/>
<gene>
    <name evidence="1" type="ORF">FIBSPDRAFT_900785</name>
</gene>
<proteinExistence type="predicted"/>